<dbReference type="AlphaFoldDB" id="A0AAV9XCI5"/>
<feature type="region of interest" description="Disordered" evidence="6">
    <location>
        <begin position="521"/>
        <end position="568"/>
    </location>
</feature>
<dbReference type="GO" id="GO:0000785">
    <property type="term" value="C:chromatin"/>
    <property type="evidence" value="ECO:0007669"/>
    <property type="project" value="TreeGrafter"/>
</dbReference>
<evidence type="ECO:0000256" key="6">
    <source>
        <dbReference type="SAM" id="MobiDB-lite"/>
    </source>
</evidence>
<dbReference type="PANTHER" id="PTHR10782:SF4">
    <property type="entry name" value="TONALLI, ISOFORM E"/>
    <property type="match status" value="1"/>
</dbReference>
<dbReference type="Proteomes" id="UP001365542">
    <property type="component" value="Unassembled WGS sequence"/>
</dbReference>
<evidence type="ECO:0000256" key="5">
    <source>
        <dbReference type="SAM" id="Coils"/>
    </source>
</evidence>
<evidence type="ECO:0000256" key="2">
    <source>
        <dbReference type="ARBA" id="ARBA00022771"/>
    </source>
</evidence>
<keyword evidence="5" id="KW-0175">Coiled coil</keyword>
<proteinExistence type="predicted"/>
<keyword evidence="9" id="KW-1185">Reference proteome</keyword>
<evidence type="ECO:0000256" key="1">
    <source>
        <dbReference type="ARBA" id="ARBA00022723"/>
    </source>
</evidence>
<gene>
    <name evidence="8" type="ORF">TWF694_009728</name>
</gene>
<dbReference type="Pfam" id="PF02891">
    <property type="entry name" value="zf-MIZ"/>
    <property type="match status" value="1"/>
</dbReference>
<evidence type="ECO:0000313" key="9">
    <source>
        <dbReference type="Proteomes" id="UP001365542"/>
    </source>
</evidence>
<feature type="compositionally biased region" description="Basic and acidic residues" evidence="6">
    <location>
        <begin position="13"/>
        <end position="25"/>
    </location>
</feature>
<feature type="coiled-coil region" evidence="5">
    <location>
        <begin position="963"/>
        <end position="990"/>
    </location>
</feature>
<dbReference type="Gene3D" id="3.30.40.10">
    <property type="entry name" value="Zinc/RING finger domain, C3HC4 (zinc finger)"/>
    <property type="match status" value="1"/>
</dbReference>
<evidence type="ECO:0000256" key="3">
    <source>
        <dbReference type="ARBA" id="ARBA00022833"/>
    </source>
</evidence>
<organism evidence="8 9">
    <name type="scientific">Orbilia ellipsospora</name>
    <dbReference type="NCBI Taxonomy" id="2528407"/>
    <lineage>
        <taxon>Eukaryota</taxon>
        <taxon>Fungi</taxon>
        <taxon>Dikarya</taxon>
        <taxon>Ascomycota</taxon>
        <taxon>Pezizomycotina</taxon>
        <taxon>Orbiliomycetes</taxon>
        <taxon>Orbiliales</taxon>
        <taxon>Orbiliaceae</taxon>
        <taxon>Orbilia</taxon>
    </lineage>
</organism>
<dbReference type="CDD" id="cd16650">
    <property type="entry name" value="SP-RING_PIAS-like"/>
    <property type="match status" value="1"/>
</dbReference>
<feature type="region of interest" description="Disordered" evidence="6">
    <location>
        <begin position="1195"/>
        <end position="1217"/>
    </location>
</feature>
<reference evidence="8 9" key="1">
    <citation type="submission" date="2019-10" db="EMBL/GenBank/DDBJ databases">
        <authorList>
            <person name="Palmer J.M."/>
        </authorList>
    </citation>
    <scope>NUCLEOTIDE SEQUENCE [LARGE SCALE GENOMIC DNA]</scope>
    <source>
        <strain evidence="8 9">TWF694</strain>
    </source>
</reference>
<dbReference type="InterPro" id="IPR004181">
    <property type="entry name" value="Znf_MIZ"/>
</dbReference>
<dbReference type="EMBL" id="JAVHJO010000006">
    <property type="protein sequence ID" value="KAK6539509.1"/>
    <property type="molecule type" value="Genomic_DNA"/>
</dbReference>
<dbReference type="PANTHER" id="PTHR10782">
    <property type="entry name" value="ZINC FINGER MIZ DOMAIN-CONTAINING PROTEIN"/>
    <property type="match status" value="1"/>
</dbReference>
<evidence type="ECO:0000313" key="8">
    <source>
        <dbReference type="EMBL" id="KAK6539509.1"/>
    </source>
</evidence>
<evidence type="ECO:0000259" key="7">
    <source>
        <dbReference type="PROSITE" id="PS51044"/>
    </source>
</evidence>
<feature type="region of interest" description="Disordered" evidence="6">
    <location>
        <begin position="1"/>
        <end position="55"/>
    </location>
</feature>
<feature type="region of interest" description="Disordered" evidence="6">
    <location>
        <begin position="762"/>
        <end position="785"/>
    </location>
</feature>
<dbReference type="InterPro" id="IPR013083">
    <property type="entry name" value="Znf_RING/FYVE/PHD"/>
</dbReference>
<feature type="compositionally biased region" description="Low complexity" evidence="6">
    <location>
        <begin position="550"/>
        <end position="565"/>
    </location>
</feature>
<keyword evidence="3" id="KW-0862">Zinc</keyword>
<accession>A0AAV9XCI5</accession>
<feature type="compositionally biased region" description="Polar residues" evidence="6">
    <location>
        <begin position="521"/>
        <end position="549"/>
    </location>
</feature>
<evidence type="ECO:0000256" key="4">
    <source>
        <dbReference type="PROSITE-ProRule" id="PRU00452"/>
    </source>
</evidence>
<dbReference type="GO" id="GO:0061665">
    <property type="term" value="F:SUMO ligase activity"/>
    <property type="evidence" value="ECO:0007669"/>
    <property type="project" value="TreeGrafter"/>
</dbReference>
<feature type="compositionally biased region" description="Polar residues" evidence="6">
    <location>
        <begin position="265"/>
        <end position="278"/>
    </location>
</feature>
<protein>
    <recommendedName>
        <fullName evidence="7">SP-RING-type domain-containing protein</fullName>
    </recommendedName>
</protein>
<dbReference type="GO" id="GO:0008270">
    <property type="term" value="F:zinc ion binding"/>
    <property type="evidence" value="ECO:0007669"/>
    <property type="project" value="UniProtKB-KW"/>
</dbReference>
<feature type="domain" description="SP-RING-type" evidence="7">
    <location>
        <begin position="1079"/>
        <end position="1170"/>
    </location>
</feature>
<dbReference type="PROSITE" id="PS51044">
    <property type="entry name" value="ZF_SP_RING"/>
    <property type="match status" value="1"/>
</dbReference>
<keyword evidence="1" id="KW-0479">Metal-binding</keyword>
<dbReference type="GO" id="GO:0016925">
    <property type="term" value="P:protein sumoylation"/>
    <property type="evidence" value="ECO:0007669"/>
    <property type="project" value="TreeGrafter"/>
</dbReference>
<feature type="compositionally biased region" description="Polar residues" evidence="6">
    <location>
        <begin position="291"/>
        <end position="321"/>
    </location>
</feature>
<feature type="region of interest" description="Disordered" evidence="6">
    <location>
        <begin position="229"/>
        <end position="321"/>
    </location>
</feature>
<comment type="caution">
    <text evidence="8">The sequence shown here is derived from an EMBL/GenBank/DDBJ whole genome shotgun (WGS) entry which is preliminary data.</text>
</comment>
<name>A0AAV9XCI5_9PEZI</name>
<sequence length="1217" mass="135486">MHDTPMVAMEPNRPGHETNRGDDALRAGQAMRIDTSAPSGHPGRPSLTSPLKRKSSFSRHDIDLANVNNTVSMFMGGRRHSWMHEGNSADAYAHRPPPVKRVKTTPTKAGNVAPQRTEAPVTPIVPSSTLVAPPSARQEPKERVVITIPDTQPEEQQDSVQGSSILIDQLNNSHGHSRSLSAISTTERSSPSILSTVSLVPQIPQAANRTIPSPIPTTTMEQTSISVITESRASPVSNPRTSLERQTPLASRSPSVERAPRARPTIQTPVSSSYLQNMTPPPSTSPVSSTMFHISNNTAPRSAHPSTMMPSPLASPQMQQPSTIDVPKYLPDGSCQMHTINLSNASIEDHNLILGDLQRLGQQIKDAAIPNQSLVVRYSKLNHALDIIRRQINQITQTQVQSTSELVSDILRRTTPQRDHTTPSRHTPPYVQAQTTLPSPQSMFLTQGTTPALPPINRRVSVPQNLPQLQAHSYNFPPPVMAPPPQPNNQQQNFQNAPSMGYFRPPAPPVTIWTSPKRNLVCQSQPRSHQYSQAQQDTPQLSAIQSQRVSIPQAPQHQSQQPAIPLSTAGPGTQLNLGIAEPPKTYWSAQFYGKLSFLMKQPSTEQLKPNDRLRASLLENAIMQNDDLFVALHLIFCTADHPKFKDVYYPLWQDSQSKLGFELLSQLLYPNFTLSTRALDIFCQIPFELGAARMTIPGFDQTMAAAITLLQNIRPIFDALYNYCIANKVDGISQSVMSSYGVKSPALQRTIGVSLSQMVKSHRASQNEGSQREVHRQSQQSNAQAQIQETIARQHQQRQSLAISNRSQIMAPTSAGLTTDRTMMIERPDFHIFTTDWGSKVPGWKLIPEWRHIPADLERPDGDQNEYFTYFKRCVSDIIKVESVRTQNISFLVEDAINKSFPKPNRADGTALNLRPIQSGSKLYRLRCVLSATDLTQATKNGDFTAWRSHETAWPQNFFAELNDKLNRVIDNKQSEASMAERELSKKRKLHFRRKRNWGKDCPTDLTDGLEPGVNTVQLMMLDPPTQDGSSYYLAVEEVEIADYNTLQQQITQSQMLPAREAKSIIVGRLKRAADAMADDDDISVVENDTVVVSITCPMSQQLIDIPVRGKNCTHLDCFDLKGFLTSRTKQTPGFSVPDSWKCPICSVECAPTTLILDGFMQETCTRLRERQIKGEYLDTKSVVIRSDGLWRPNKPTEPATKKIKKETPEVISLLDD</sequence>
<keyword evidence="2 4" id="KW-0863">Zinc-finger</keyword>
<feature type="compositionally biased region" description="Polar residues" evidence="6">
    <location>
        <begin position="229"/>
        <end position="254"/>
    </location>
</feature>